<evidence type="ECO:0000313" key="2">
    <source>
        <dbReference type="Proteomes" id="UP000231057"/>
    </source>
</evidence>
<dbReference type="EMBL" id="CP018092">
    <property type="protein sequence ID" value="ATS19384.1"/>
    <property type="molecule type" value="Genomic_DNA"/>
</dbReference>
<reference evidence="2" key="2">
    <citation type="journal article" date="2022" name="Front. Microbiol.">
        <title>Comparative Genomic Analysis Revealed Distinct Molecular Components and Organization of CO2-Concentrating Mechanism in Thermophilic Cyanobacteria.</title>
        <authorList>
            <person name="Tang J."/>
            <person name="Zhou H."/>
            <person name="Yao D."/>
            <person name="Riaz S."/>
            <person name="You D."/>
            <person name="Klepacz-Smolka A."/>
            <person name="Daroch M."/>
        </authorList>
    </citation>
    <scope>NUCLEOTIDE SEQUENCE [LARGE SCALE GENOMIC DNA]</scope>
    <source>
        <strain evidence="2">PCC 6715</strain>
    </source>
</reference>
<sequence length="92" mass="10060">MLAKLSRGWLTPFECASLVMACIQLHLLCALNCCKANLPLLIVEGKQIVVTVHTGWCKPFNRLAFEFGSLTATRAHALSAMLATKENVSLMV</sequence>
<dbReference type="KEGG" id="slw:BRW62_12315"/>
<proteinExistence type="predicted"/>
<gene>
    <name evidence="1" type="ORF">BRW62_12315</name>
</gene>
<accession>A0A2D2Q4C8</accession>
<protein>
    <submittedName>
        <fullName evidence="1">Uncharacterized protein</fullName>
    </submittedName>
</protein>
<dbReference type="AlphaFoldDB" id="A0A2D2Q4C8"/>
<keyword evidence="2" id="KW-1185">Reference proteome</keyword>
<organism evidence="1 2">
    <name type="scientific">Parathermosynechococcus lividus PCC 6715</name>
    <dbReference type="NCBI Taxonomy" id="1917166"/>
    <lineage>
        <taxon>Bacteria</taxon>
        <taxon>Bacillati</taxon>
        <taxon>Cyanobacteriota</taxon>
        <taxon>Cyanophyceae</taxon>
        <taxon>Acaryochloridales</taxon>
        <taxon>Thermosynechococcaceae</taxon>
        <taxon>Parathermosynechococcus</taxon>
    </lineage>
</organism>
<reference evidence="1 2" key="1">
    <citation type="submission" date="2016-11" db="EMBL/GenBank/DDBJ databases">
        <title>Complete genome sequence of thermophilic cyanobacteria strain Synechococcus sp. PCC6715.</title>
        <authorList>
            <person name="Tang J."/>
            <person name="Daroch M."/>
            <person name="Liang Y."/>
            <person name="Jiang D."/>
            <person name="Shah M."/>
        </authorList>
    </citation>
    <scope>NUCLEOTIDE SEQUENCE [LARGE SCALE GENOMIC DNA]</scope>
    <source>
        <strain evidence="1 2">PCC 6715</strain>
    </source>
</reference>
<evidence type="ECO:0000313" key="1">
    <source>
        <dbReference type="EMBL" id="ATS19384.1"/>
    </source>
</evidence>
<name>A0A2D2Q4C8_PARLV</name>
<dbReference type="Proteomes" id="UP000231057">
    <property type="component" value="Chromosome"/>
</dbReference>